<feature type="domain" description="ABC transporter" evidence="9">
    <location>
        <begin position="370"/>
        <end position="609"/>
    </location>
</feature>
<evidence type="ECO:0000256" key="4">
    <source>
        <dbReference type="ARBA" id="ARBA00022741"/>
    </source>
</evidence>
<feature type="transmembrane region" description="Helical" evidence="8">
    <location>
        <begin position="672"/>
        <end position="698"/>
    </location>
</feature>
<dbReference type="Gene3D" id="1.20.1560.10">
    <property type="entry name" value="ABC transporter type 1, transmembrane domain"/>
    <property type="match status" value="2"/>
</dbReference>
<dbReference type="PROSITE" id="PS50929">
    <property type="entry name" value="ABC_TM1F"/>
    <property type="match status" value="2"/>
</dbReference>
<dbReference type="InterPro" id="IPR011527">
    <property type="entry name" value="ABC1_TM_dom"/>
</dbReference>
<dbReference type="GO" id="GO:0005737">
    <property type="term" value="C:cytoplasm"/>
    <property type="evidence" value="ECO:0007669"/>
    <property type="project" value="UniProtKB-ARBA"/>
</dbReference>
<dbReference type="InterPro" id="IPR036640">
    <property type="entry name" value="ABC1_TM_sf"/>
</dbReference>
<feature type="domain" description="ABC transmembrane type-1" evidence="10">
    <location>
        <begin position="719"/>
        <end position="942"/>
    </location>
</feature>
<dbReference type="WBParaSite" id="L893_g32422.t1">
    <property type="protein sequence ID" value="L893_g32422.t1"/>
    <property type="gene ID" value="L893_g32422"/>
</dbReference>
<evidence type="ECO:0000259" key="10">
    <source>
        <dbReference type="PROSITE" id="PS50929"/>
    </source>
</evidence>
<dbReference type="GO" id="GO:0016020">
    <property type="term" value="C:membrane"/>
    <property type="evidence" value="ECO:0007669"/>
    <property type="project" value="UniProtKB-SubCell"/>
</dbReference>
<dbReference type="Gene3D" id="3.40.50.300">
    <property type="entry name" value="P-loop containing nucleotide triphosphate hydrolases"/>
    <property type="match status" value="2"/>
</dbReference>
<dbReference type="PANTHER" id="PTHR43394:SF1">
    <property type="entry name" value="ATP-BINDING CASSETTE SUB-FAMILY B MEMBER 10, MITOCHONDRIAL"/>
    <property type="match status" value="1"/>
</dbReference>
<dbReference type="PANTHER" id="PTHR43394">
    <property type="entry name" value="ATP-DEPENDENT PERMEASE MDL1, MITOCHONDRIAL"/>
    <property type="match status" value="1"/>
</dbReference>
<keyword evidence="6 8" id="KW-1133">Transmembrane helix</keyword>
<feature type="transmembrane region" description="Helical" evidence="8">
    <location>
        <begin position="271"/>
        <end position="297"/>
    </location>
</feature>
<evidence type="ECO:0000256" key="6">
    <source>
        <dbReference type="ARBA" id="ARBA00022989"/>
    </source>
</evidence>
<keyword evidence="3 8" id="KW-0812">Transmembrane</keyword>
<feature type="domain" description="ABC transmembrane type-1" evidence="10">
    <location>
        <begin position="48"/>
        <end position="317"/>
    </location>
</feature>
<feature type="transmembrane region" description="Helical" evidence="8">
    <location>
        <begin position="815"/>
        <end position="833"/>
    </location>
</feature>
<keyword evidence="7 8" id="KW-0472">Membrane</keyword>
<dbReference type="CDD" id="cd18577">
    <property type="entry name" value="ABC_6TM_Pgp_ABCB1_D1_like"/>
    <property type="match status" value="1"/>
</dbReference>
<dbReference type="InterPro" id="IPR027417">
    <property type="entry name" value="P-loop_NTPase"/>
</dbReference>
<dbReference type="InterPro" id="IPR003439">
    <property type="entry name" value="ABC_transporter-like_ATP-bd"/>
</dbReference>
<feature type="transmembrane region" description="Helical" evidence="8">
    <location>
        <begin position="718"/>
        <end position="740"/>
    </location>
</feature>
<evidence type="ECO:0000256" key="5">
    <source>
        <dbReference type="ARBA" id="ARBA00022840"/>
    </source>
</evidence>
<sequence>MCQKPIPISGSCFERRNRCPQKSHKDPKPVDFVSLFRYGSHASTVLIVLGVLLAISSGIGISITAFYTGQIVTLLIQGHPTSLEFWKESYYVLHSYIALCTLTVVCSLLQTFLLNIASIRIGQKVKEVYLRSVLSQDAIWFEQQSCPEVKSAFNSIQQIEDAVGHRTANIFRCLACFVSSLMIAYYRCWKLSAPLTLVAPLLAILTMEIIKRRRCASSQETNTVQGASAVAGEAISSSQVVLAFNAQQHEVKRYRTELEVGLRYGLFDSAYAAVLSGTTVLLTFLTAGFCVLYGTILYQSQEIAQPGDIFTIIVCIVTGAVQLRTACEHRPALFNARIAAASVYEIMNTVSPICSTSPAGIIIPKVHGSIEFENVTFRYPLQKSKNALNKITLSINAGERVALVGPCGSGKSTVAALVSRLFDPISGRVLIDGHDIRDLNLRHLRADIVASVQQEPILFNDTISFNLRQTNENISMEQMVTACKMANIFDFIQVLPEGFQTIVGDAEGSLHLSRAQKQRIAIARTLLRKPKILVLDEATTALDGQGENLVRSALFNAIEGRTTIAIAHRITNIRHFDKIVVMENGQIVEVGTHNDLIKLQGLYYSMVESQKLAAVNVHGARVATFIEPVPTELPSTIHEGLDDNSGVSKPQKKRISNSGAVVRNVAKKYLPIYGVGLIFCSMHGFSIPVYASLIGSAFSALGSYDDNLYDETISVLETFVIVGVLAGVSSFIYSILYEYVAEKIKLRLRVGLLHFILHRDGTYFDSHVAEKLIKTLTSATEELKNAYGLHLGEAIFAVASFVTAIVFSLRISQRLAAICIFIFLCQIIIQLVTAETAMDNVRTVQLLTLEEDILKRYSERLDIAVKVNLKTIPLRALNYASNNGLQQLIQACSYLIGFTLLSTNHQTNLTRDPLNIFKVVQTLFFGCAPMAYIISYVPEVAKSNAATAKMLSYINGNIVPTKEEIESNSEIHGPIVFSGVHFAYPSRPDQYVLRNLNLTVINGTSTALVGPPKAGKTAIIALLQRYYPLSSGEIEIAGRKIETMDAKKLRDRLGYVSRSSQFFHGTIAENISYGMDNELSLEHVKAAAHLANADIFIDNLPNRYDTIIGNDGMALSESQKMRLSIARAVLKNPPILLIDCESSEETSRCKLVEHGLELSMKNRTCILIARDLETTTKCEYVAFLENGKVREYGQHDRLMEMNGRYSNFVKQQWLSKKRHSGE</sequence>
<dbReference type="Pfam" id="PF00005">
    <property type="entry name" value="ABC_tran"/>
    <property type="match status" value="2"/>
</dbReference>
<evidence type="ECO:0000259" key="9">
    <source>
        <dbReference type="PROSITE" id="PS50893"/>
    </source>
</evidence>
<evidence type="ECO:0000313" key="11">
    <source>
        <dbReference type="Proteomes" id="UP000095287"/>
    </source>
</evidence>
<dbReference type="InterPro" id="IPR003593">
    <property type="entry name" value="AAA+_ATPase"/>
</dbReference>
<evidence type="ECO:0000256" key="1">
    <source>
        <dbReference type="ARBA" id="ARBA00004141"/>
    </source>
</evidence>
<feature type="transmembrane region" description="Helical" evidence="8">
    <location>
        <begin position="45"/>
        <end position="76"/>
    </location>
</feature>
<dbReference type="SUPFAM" id="SSF52540">
    <property type="entry name" value="P-loop containing nucleoside triphosphate hydrolases"/>
    <property type="match status" value="2"/>
</dbReference>
<dbReference type="AlphaFoldDB" id="A0A1I8A3V4"/>
<dbReference type="GO" id="GO:0015421">
    <property type="term" value="F:ABC-type oligopeptide transporter activity"/>
    <property type="evidence" value="ECO:0007669"/>
    <property type="project" value="TreeGrafter"/>
</dbReference>
<dbReference type="FunFam" id="3.40.50.300:FF:000604">
    <property type="entry name" value="ABC transporter B family member 28"/>
    <property type="match status" value="1"/>
</dbReference>
<dbReference type="FunFam" id="3.40.50.300:FF:000967">
    <property type="entry name" value="ABC multidrug transporter mdr4"/>
    <property type="match status" value="1"/>
</dbReference>
<evidence type="ECO:0000256" key="8">
    <source>
        <dbReference type="SAM" id="Phobius"/>
    </source>
</evidence>
<feature type="transmembrane region" description="Helical" evidence="8">
    <location>
        <begin position="96"/>
        <end position="117"/>
    </location>
</feature>
<protein>
    <submittedName>
        <fullName evidence="12">ABC transporter, ATP-binding protein</fullName>
    </submittedName>
</protein>
<feature type="domain" description="ABC transporter" evidence="9">
    <location>
        <begin position="975"/>
        <end position="1211"/>
    </location>
</feature>
<feature type="transmembrane region" description="Helical" evidence="8">
    <location>
        <begin position="192"/>
        <end position="210"/>
    </location>
</feature>
<keyword evidence="11" id="KW-1185">Reference proteome</keyword>
<comment type="subcellular location">
    <subcellularLocation>
        <location evidence="1">Membrane</location>
        <topology evidence="1">Multi-pass membrane protein</topology>
    </subcellularLocation>
</comment>
<keyword evidence="5" id="KW-0067">ATP-binding</keyword>
<reference evidence="12" key="1">
    <citation type="submission" date="2016-11" db="UniProtKB">
        <authorList>
            <consortium name="WormBaseParasite"/>
        </authorList>
    </citation>
    <scope>IDENTIFICATION</scope>
</reference>
<dbReference type="GO" id="GO:0005524">
    <property type="term" value="F:ATP binding"/>
    <property type="evidence" value="ECO:0007669"/>
    <property type="project" value="UniProtKB-KW"/>
</dbReference>
<feature type="transmembrane region" description="Helical" evidence="8">
    <location>
        <begin position="787"/>
        <end position="809"/>
    </location>
</feature>
<dbReference type="Pfam" id="PF00664">
    <property type="entry name" value="ABC_membrane"/>
    <property type="match status" value="2"/>
</dbReference>
<evidence type="ECO:0000256" key="3">
    <source>
        <dbReference type="ARBA" id="ARBA00022692"/>
    </source>
</evidence>
<dbReference type="GO" id="GO:0016887">
    <property type="term" value="F:ATP hydrolysis activity"/>
    <property type="evidence" value="ECO:0007669"/>
    <property type="project" value="InterPro"/>
</dbReference>
<evidence type="ECO:0000256" key="2">
    <source>
        <dbReference type="ARBA" id="ARBA00022448"/>
    </source>
</evidence>
<dbReference type="SMART" id="SM00382">
    <property type="entry name" value="AAA"/>
    <property type="match status" value="2"/>
</dbReference>
<evidence type="ECO:0000256" key="7">
    <source>
        <dbReference type="ARBA" id="ARBA00023136"/>
    </source>
</evidence>
<name>A0A1I8A3V4_9BILA</name>
<dbReference type="SUPFAM" id="SSF90123">
    <property type="entry name" value="ABC transporter transmembrane region"/>
    <property type="match status" value="2"/>
</dbReference>
<keyword evidence="4" id="KW-0547">Nucleotide-binding</keyword>
<organism evidence="11 12">
    <name type="scientific">Steinernema glaseri</name>
    <dbReference type="NCBI Taxonomy" id="37863"/>
    <lineage>
        <taxon>Eukaryota</taxon>
        <taxon>Metazoa</taxon>
        <taxon>Ecdysozoa</taxon>
        <taxon>Nematoda</taxon>
        <taxon>Chromadorea</taxon>
        <taxon>Rhabditida</taxon>
        <taxon>Tylenchina</taxon>
        <taxon>Panagrolaimomorpha</taxon>
        <taxon>Strongyloidoidea</taxon>
        <taxon>Steinernematidae</taxon>
        <taxon>Steinernema</taxon>
    </lineage>
</organism>
<proteinExistence type="predicted"/>
<dbReference type="PROSITE" id="PS50893">
    <property type="entry name" value="ABC_TRANSPORTER_2"/>
    <property type="match status" value="2"/>
</dbReference>
<keyword evidence="2" id="KW-0813">Transport</keyword>
<dbReference type="InterPro" id="IPR039421">
    <property type="entry name" value="Type_1_exporter"/>
</dbReference>
<accession>A0A1I8A3V4</accession>
<evidence type="ECO:0000313" key="12">
    <source>
        <dbReference type="WBParaSite" id="L893_g32422.t1"/>
    </source>
</evidence>
<dbReference type="Proteomes" id="UP000095287">
    <property type="component" value="Unplaced"/>
</dbReference>